<evidence type="ECO:0000259" key="3">
    <source>
        <dbReference type="PROSITE" id="PS51462"/>
    </source>
</evidence>
<keyword evidence="1 2" id="KW-0378">Hydrolase</keyword>
<dbReference type="Pfam" id="PF00293">
    <property type="entry name" value="NUDIX"/>
    <property type="match status" value="1"/>
</dbReference>
<dbReference type="PROSITE" id="PS51462">
    <property type="entry name" value="NUDIX"/>
    <property type="match status" value="1"/>
</dbReference>
<dbReference type="EMBL" id="MU155335">
    <property type="protein sequence ID" value="KAF9475373.1"/>
    <property type="molecule type" value="Genomic_DNA"/>
</dbReference>
<dbReference type="GO" id="GO:0004081">
    <property type="term" value="F:bis(5'-nucleosyl)-tetraphosphatase (asymmetrical) activity"/>
    <property type="evidence" value="ECO:0007669"/>
    <property type="project" value="TreeGrafter"/>
</dbReference>
<evidence type="ECO:0000256" key="1">
    <source>
        <dbReference type="ARBA" id="ARBA00022801"/>
    </source>
</evidence>
<comment type="caution">
    <text evidence="4">The sequence shown here is derived from an EMBL/GenBank/DDBJ whole genome shotgun (WGS) entry which is preliminary data.</text>
</comment>
<dbReference type="InterPro" id="IPR051325">
    <property type="entry name" value="Nudix_hydrolase_domain"/>
</dbReference>
<organism evidence="4 5">
    <name type="scientific">Pholiota conissans</name>
    <dbReference type="NCBI Taxonomy" id="109636"/>
    <lineage>
        <taxon>Eukaryota</taxon>
        <taxon>Fungi</taxon>
        <taxon>Dikarya</taxon>
        <taxon>Basidiomycota</taxon>
        <taxon>Agaricomycotina</taxon>
        <taxon>Agaricomycetes</taxon>
        <taxon>Agaricomycetidae</taxon>
        <taxon>Agaricales</taxon>
        <taxon>Agaricineae</taxon>
        <taxon>Strophariaceae</taxon>
        <taxon>Pholiota</taxon>
    </lineage>
</organism>
<dbReference type="PRINTS" id="PR00502">
    <property type="entry name" value="NUDIXFAMILY"/>
</dbReference>
<dbReference type="Gene3D" id="3.90.79.10">
    <property type="entry name" value="Nucleoside Triphosphate Pyrophosphohydrolase"/>
    <property type="match status" value="1"/>
</dbReference>
<reference evidence="4" key="1">
    <citation type="submission" date="2020-11" db="EMBL/GenBank/DDBJ databases">
        <authorList>
            <consortium name="DOE Joint Genome Institute"/>
            <person name="Ahrendt S."/>
            <person name="Riley R."/>
            <person name="Andreopoulos W."/>
            <person name="Labutti K."/>
            <person name="Pangilinan J."/>
            <person name="Ruiz-Duenas F.J."/>
            <person name="Barrasa J.M."/>
            <person name="Sanchez-Garcia M."/>
            <person name="Camarero S."/>
            <person name="Miyauchi S."/>
            <person name="Serrano A."/>
            <person name="Linde D."/>
            <person name="Babiker R."/>
            <person name="Drula E."/>
            <person name="Ayuso-Fernandez I."/>
            <person name="Pacheco R."/>
            <person name="Padilla G."/>
            <person name="Ferreira P."/>
            <person name="Barriuso J."/>
            <person name="Kellner H."/>
            <person name="Castanera R."/>
            <person name="Alfaro M."/>
            <person name="Ramirez L."/>
            <person name="Pisabarro A.G."/>
            <person name="Kuo A."/>
            <person name="Tritt A."/>
            <person name="Lipzen A."/>
            <person name="He G."/>
            <person name="Yan M."/>
            <person name="Ng V."/>
            <person name="Cullen D."/>
            <person name="Martin F."/>
            <person name="Rosso M.-N."/>
            <person name="Henrissat B."/>
            <person name="Hibbett D."/>
            <person name="Martinez A.T."/>
            <person name="Grigoriev I.V."/>
        </authorList>
    </citation>
    <scope>NUCLEOTIDE SEQUENCE</scope>
    <source>
        <strain evidence="4">CIRM-BRFM 674</strain>
    </source>
</reference>
<feature type="domain" description="Nudix hydrolase" evidence="3">
    <location>
        <begin position="15"/>
        <end position="180"/>
    </location>
</feature>
<dbReference type="Proteomes" id="UP000807469">
    <property type="component" value="Unassembled WGS sequence"/>
</dbReference>
<dbReference type="InterPro" id="IPR020084">
    <property type="entry name" value="NUDIX_hydrolase_CS"/>
</dbReference>
<dbReference type="SUPFAM" id="SSF55811">
    <property type="entry name" value="Nudix"/>
    <property type="match status" value="1"/>
</dbReference>
<keyword evidence="5" id="KW-1185">Reference proteome</keyword>
<dbReference type="GO" id="GO:0006167">
    <property type="term" value="P:AMP biosynthetic process"/>
    <property type="evidence" value="ECO:0007669"/>
    <property type="project" value="TreeGrafter"/>
</dbReference>
<dbReference type="PANTHER" id="PTHR21340:SF0">
    <property type="entry name" value="BIS(5'-NUCLEOSYL)-TETRAPHOSPHATASE [ASYMMETRICAL]"/>
    <property type="match status" value="1"/>
</dbReference>
<comment type="similarity">
    <text evidence="2">Belongs to the Nudix hydrolase family.</text>
</comment>
<proteinExistence type="inferred from homology"/>
<dbReference type="GO" id="GO:0006754">
    <property type="term" value="P:ATP biosynthetic process"/>
    <property type="evidence" value="ECO:0007669"/>
    <property type="project" value="TreeGrafter"/>
</dbReference>
<evidence type="ECO:0000256" key="2">
    <source>
        <dbReference type="RuleBase" id="RU003476"/>
    </source>
</evidence>
<accession>A0A9P6CX97</accession>
<dbReference type="InterPro" id="IPR020476">
    <property type="entry name" value="Nudix_hydrolase"/>
</dbReference>
<dbReference type="InterPro" id="IPR000086">
    <property type="entry name" value="NUDIX_hydrolase_dom"/>
</dbReference>
<gene>
    <name evidence="4" type="ORF">BDN70DRAFT_814202</name>
</gene>
<sequence length="207" mass="23126">MAQPVVPTLQYLSGNFILSAGCVLFRNRPPERANASTSTLEVCILHQLTKNEWLLPKGRKDRGETLEQAAVRETYEETGYPCHLWPQRMPTLAPAPGVSDVHHVEVVDNMTEPFVVTVRDRGSGRAKLIFWYIALAENGVEKVEGSQMENENFDSSFFDIPTALGRLTFQKDREIVQQAVDIVQGLTTNGAAKLREPVPRGKYSARS</sequence>
<dbReference type="OrthoDB" id="10259236at2759"/>
<dbReference type="InterPro" id="IPR015797">
    <property type="entry name" value="NUDIX_hydrolase-like_dom_sf"/>
</dbReference>
<dbReference type="PANTHER" id="PTHR21340">
    <property type="entry name" value="DIADENOSINE 5,5-P1,P4-TETRAPHOSPHATE PYROPHOSPHOHYDROLASE MUTT"/>
    <property type="match status" value="1"/>
</dbReference>
<dbReference type="AlphaFoldDB" id="A0A9P6CX97"/>
<name>A0A9P6CX97_9AGAR</name>
<dbReference type="PROSITE" id="PS00893">
    <property type="entry name" value="NUDIX_BOX"/>
    <property type="match status" value="1"/>
</dbReference>
<evidence type="ECO:0000313" key="5">
    <source>
        <dbReference type="Proteomes" id="UP000807469"/>
    </source>
</evidence>
<protein>
    <recommendedName>
        <fullName evidence="3">Nudix hydrolase domain-containing protein</fullName>
    </recommendedName>
</protein>
<evidence type="ECO:0000313" key="4">
    <source>
        <dbReference type="EMBL" id="KAF9475373.1"/>
    </source>
</evidence>